<feature type="domain" description="Sodium/calcium exchanger membrane region" evidence="9">
    <location>
        <begin position="383"/>
        <end position="530"/>
    </location>
</feature>
<keyword evidence="2" id="KW-0813">Transport</keyword>
<dbReference type="EMBL" id="OV725080">
    <property type="protein sequence ID" value="CAH1398342.1"/>
    <property type="molecule type" value="Genomic_DNA"/>
</dbReference>
<dbReference type="GO" id="GO:0005432">
    <property type="term" value="F:calcium:sodium antiporter activity"/>
    <property type="evidence" value="ECO:0007669"/>
    <property type="project" value="TreeGrafter"/>
</dbReference>
<evidence type="ECO:0000256" key="4">
    <source>
        <dbReference type="ARBA" id="ARBA00022568"/>
    </source>
</evidence>
<feature type="transmembrane region" description="Helical" evidence="8">
    <location>
        <begin position="378"/>
        <end position="397"/>
    </location>
</feature>
<evidence type="ECO:0000256" key="6">
    <source>
        <dbReference type="ARBA" id="ARBA00022989"/>
    </source>
</evidence>
<evidence type="ECO:0000256" key="7">
    <source>
        <dbReference type="ARBA" id="ARBA00023136"/>
    </source>
</evidence>
<proteinExistence type="predicted"/>
<accession>A0A9P0HAJ4</accession>
<feature type="transmembrane region" description="Helical" evidence="8">
    <location>
        <begin position="480"/>
        <end position="503"/>
    </location>
</feature>
<dbReference type="AlphaFoldDB" id="A0A9P0HAJ4"/>
<comment type="subcellular location">
    <subcellularLocation>
        <location evidence="1">Membrane</location>
        <topology evidence="1">Multi-pass membrane protein</topology>
    </subcellularLocation>
</comment>
<keyword evidence="4" id="KW-0109">Calcium transport</keyword>
<sequence>MEYSVINIIHKLNNETLKSEHLQMFIKIPKDACQYVMEIPYAERCDFVYKTHDCAVHNAPLVNPFDWVFCDYPEEWAIIGVLAMFFTLVILFFVTSILADVFICPNLEVVSDTLRLPESLAGVTILAFGNGAPDLFSAYAGAEMDHAEIMFASLTGSGLFVTTLVSGILGVYIIYLAINISDVVADVILKRKMEIMKTDDEQKLKLMARERSIFVPNLDRGRASVAEGIMLRKEMKRIYSLMGFELSVPKVFRGYDWKNLKPFINEFMEEISFKKFIGSNSSLMHKIFRVIQIPVLLGLKLMVPVVNTTERNDGWCKLLVMINLFLFPNLVLYCFDYEEYTVTSAGMNIDLWVLGIVTGLIFATIIFFLTQAYAKPKYHWILAYLGFICAIAVIRFVSAQVIFHLSTIGARYTISSSILAITLLSWGNCLIDCVSNTALAKHGLQNMGFAACFGGPMFNCSLGVGAISIIVHLKGMPIQAFYGHVSPVGSLFLFISLLSTLIFIPNMNFEGRRFFGIYLILLYVTFMILCVLMEDTIHAFGTQYYKDWASAVKE</sequence>
<keyword evidence="5 8" id="KW-0812">Transmembrane</keyword>
<dbReference type="Pfam" id="PF01699">
    <property type="entry name" value="Na_Ca_ex"/>
    <property type="match status" value="2"/>
</dbReference>
<feature type="transmembrane region" description="Helical" evidence="8">
    <location>
        <begin position="160"/>
        <end position="189"/>
    </location>
</feature>
<evidence type="ECO:0000256" key="5">
    <source>
        <dbReference type="ARBA" id="ARBA00022692"/>
    </source>
</evidence>
<evidence type="ECO:0000313" key="10">
    <source>
        <dbReference type="EMBL" id="CAH1398342.1"/>
    </source>
</evidence>
<dbReference type="InterPro" id="IPR004837">
    <property type="entry name" value="NaCa_Exmemb"/>
</dbReference>
<organism evidence="10 11">
    <name type="scientific">Nezara viridula</name>
    <name type="common">Southern green stink bug</name>
    <name type="synonym">Cimex viridulus</name>
    <dbReference type="NCBI Taxonomy" id="85310"/>
    <lineage>
        <taxon>Eukaryota</taxon>
        <taxon>Metazoa</taxon>
        <taxon>Ecdysozoa</taxon>
        <taxon>Arthropoda</taxon>
        <taxon>Hexapoda</taxon>
        <taxon>Insecta</taxon>
        <taxon>Pterygota</taxon>
        <taxon>Neoptera</taxon>
        <taxon>Paraneoptera</taxon>
        <taxon>Hemiptera</taxon>
        <taxon>Heteroptera</taxon>
        <taxon>Panheteroptera</taxon>
        <taxon>Pentatomomorpha</taxon>
        <taxon>Pentatomoidea</taxon>
        <taxon>Pentatomidae</taxon>
        <taxon>Pentatominae</taxon>
        <taxon>Nezara</taxon>
    </lineage>
</organism>
<dbReference type="GO" id="GO:0006874">
    <property type="term" value="P:intracellular calcium ion homeostasis"/>
    <property type="evidence" value="ECO:0007669"/>
    <property type="project" value="TreeGrafter"/>
</dbReference>
<dbReference type="PANTHER" id="PTHR12266:SF0">
    <property type="entry name" value="MITOCHONDRIAL SODIUM_CALCIUM EXCHANGER PROTEIN"/>
    <property type="match status" value="1"/>
</dbReference>
<dbReference type="OrthoDB" id="407410at2759"/>
<reference evidence="10" key="1">
    <citation type="submission" date="2022-01" db="EMBL/GenBank/DDBJ databases">
        <authorList>
            <person name="King R."/>
        </authorList>
    </citation>
    <scope>NUCLEOTIDE SEQUENCE</scope>
</reference>
<evidence type="ECO:0000256" key="3">
    <source>
        <dbReference type="ARBA" id="ARBA00022449"/>
    </source>
</evidence>
<keyword evidence="4" id="KW-0406">Ion transport</keyword>
<dbReference type="Gene3D" id="1.20.1420.30">
    <property type="entry name" value="NCX, central ion-binding region"/>
    <property type="match status" value="2"/>
</dbReference>
<name>A0A9P0HAJ4_NEZVI</name>
<keyword evidence="6 8" id="KW-1133">Transmembrane helix</keyword>
<evidence type="ECO:0000256" key="2">
    <source>
        <dbReference type="ARBA" id="ARBA00022448"/>
    </source>
</evidence>
<feature type="transmembrane region" description="Helical" evidence="8">
    <location>
        <begin position="515"/>
        <end position="533"/>
    </location>
</feature>
<keyword evidence="7 8" id="KW-0472">Membrane</keyword>
<dbReference type="InterPro" id="IPR051359">
    <property type="entry name" value="CaCA_antiporter"/>
</dbReference>
<feature type="transmembrane region" description="Helical" evidence="8">
    <location>
        <begin position="318"/>
        <end position="337"/>
    </location>
</feature>
<evidence type="ECO:0000256" key="8">
    <source>
        <dbReference type="SAM" id="Phobius"/>
    </source>
</evidence>
<feature type="domain" description="Sodium/calcium exchanger membrane region" evidence="9">
    <location>
        <begin position="86"/>
        <end position="173"/>
    </location>
</feature>
<keyword evidence="3" id="KW-0050">Antiport</keyword>
<dbReference type="Proteomes" id="UP001152798">
    <property type="component" value="Chromosome 4"/>
</dbReference>
<feature type="transmembrane region" description="Helical" evidence="8">
    <location>
        <begin position="76"/>
        <end position="99"/>
    </location>
</feature>
<keyword evidence="4" id="KW-0106">Calcium</keyword>
<feature type="transmembrane region" description="Helical" evidence="8">
    <location>
        <begin position="349"/>
        <end position="372"/>
    </location>
</feature>
<evidence type="ECO:0000256" key="1">
    <source>
        <dbReference type="ARBA" id="ARBA00004141"/>
    </source>
</evidence>
<feature type="transmembrane region" description="Helical" evidence="8">
    <location>
        <begin position="447"/>
        <end position="473"/>
    </location>
</feature>
<feature type="transmembrane region" description="Helical" evidence="8">
    <location>
        <begin position="409"/>
        <end position="427"/>
    </location>
</feature>
<dbReference type="InterPro" id="IPR044880">
    <property type="entry name" value="NCX_ion-bd_dom_sf"/>
</dbReference>
<gene>
    <name evidence="10" type="ORF">NEZAVI_LOCUS8013</name>
</gene>
<evidence type="ECO:0000313" key="11">
    <source>
        <dbReference type="Proteomes" id="UP001152798"/>
    </source>
</evidence>
<dbReference type="GO" id="GO:0016020">
    <property type="term" value="C:membrane"/>
    <property type="evidence" value="ECO:0007669"/>
    <property type="project" value="UniProtKB-SubCell"/>
</dbReference>
<evidence type="ECO:0000259" key="9">
    <source>
        <dbReference type="Pfam" id="PF01699"/>
    </source>
</evidence>
<keyword evidence="11" id="KW-1185">Reference proteome</keyword>
<protein>
    <recommendedName>
        <fullName evidence="9">Sodium/calcium exchanger membrane region domain-containing protein</fullName>
    </recommendedName>
</protein>
<dbReference type="PANTHER" id="PTHR12266">
    <property type="entry name" value="NA+/CA2+ K+ INDEPENDENT EXCHANGER"/>
    <property type="match status" value="1"/>
</dbReference>